<evidence type="ECO:0000313" key="2">
    <source>
        <dbReference type="EMBL" id="SOY67811.1"/>
    </source>
</evidence>
<accession>A0A975XEW5</accession>
<evidence type="ECO:0000313" key="3">
    <source>
        <dbReference type="Proteomes" id="UP000256780"/>
    </source>
</evidence>
<name>A0A975XEW5_9BURK</name>
<feature type="region of interest" description="Disordered" evidence="1">
    <location>
        <begin position="62"/>
        <end position="84"/>
    </location>
</feature>
<gene>
    <name evidence="2" type="ORF">CBM2587_B90261</name>
</gene>
<proteinExistence type="predicted"/>
<protein>
    <submittedName>
        <fullName evidence="2">Uncharacterized protein</fullName>
    </submittedName>
</protein>
<dbReference type="Proteomes" id="UP000256780">
    <property type="component" value="Chromosome CBM2587_b"/>
</dbReference>
<dbReference type="AlphaFoldDB" id="A0A975XEW5"/>
<organism evidence="2 3">
    <name type="scientific">Cupriavidus taiwanensis</name>
    <dbReference type="NCBI Taxonomy" id="164546"/>
    <lineage>
        <taxon>Bacteria</taxon>
        <taxon>Pseudomonadati</taxon>
        <taxon>Pseudomonadota</taxon>
        <taxon>Betaproteobacteria</taxon>
        <taxon>Burkholderiales</taxon>
        <taxon>Burkholderiaceae</taxon>
        <taxon>Cupriavidus</taxon>
    </lineage>
</organism>
<evidence type="ECO:0000256" key="1">
    <source>
        <dbReference type="SAM" id="MobiDB-lite"/>
    </source>
</evidence>
<reference evidence="2 3" key="1">
    <citation type="submission" date="2018-01" db="EMBL/GenBank/DDBJ databases">
        <authorList>
            <person name="Clerissi C."/>
        </authorList>
    </citation>
    <scope>NUCLEOTIDE SEQUENCE [LARGE SCALE GENOMIC DNA]</scope>
    <source>
        <strain evidence="2">Cupriavidus sp. LMG 19464</strain>
    </source>
</reference>
<dbReference type="EMBL" id="OFSQ01000038">
    <property type="protein sequence ID" value="SOY67811.1"/>
    <property type="molecule type" value="Genomic_DNA"/>
</dbReference>
<feature type="compositionally biased region" description="Basic and acidic residues" evidence="1">
    <location>
        <begin position="69"/>
        <end position="84"/>
    </location>
</feature>
<sequence length="84" mass="8823">MLPVCSPLPLCGRGEHAIWSLEGRGQLKPLPVCSPLPLAGEGPGVRAGAGNSDSFHFVEAPALTPTLSRKPEREYTSGDLEGSR</sequence>
<comment type="caution">
    <text evidence="2">The sequence shown here is derived from an EMBL/GenBank/DDBJ whole genome shotgun (WGS) entry which is preliminary data.</text>
</comment>